<gene>
    <name evidence="3" type="ORF">ACFFTP_18595</name>
</gene>
<dbReference type="CDD" id="cd23415">
    <property type="entry name" value="beta-trefoil_Ricin_AH"/>
    <property type="match status" value="1"/>
</dbReference>
<name>A0ABV5QRR0_9ACTN</name>
<sequence length="155" mass="16903">MRIRIMASAVILTAACSLTTASPAPASPAAGRAAPLQTFENVYTGLCLDDSQEAGLRTFRCHGDAWQKWEVHRVDGAYAVLQNLVTADCLVDQGGWAGSLKTEPCDHQSRNQRWLAVGAGPNIILRNRATGLCLDDSEQGVRTFRCNNSSYQLWH</sequence>
<evidence type="ECO:0000256" key="1">
    <source>
        <dbReference type="SAM" id="SignalP"/>
    </source>
</evidence>
<dbReference type="PROSITE" id="PS51257">
    <property type="entry name" value="PROKAR_LIPOPROTEIN"/>
    <property type="match status" value="1"/>
</dbReference>
<accession>A0ABV5QRR0</accession>
<keyword evidence="4" id="KW-1185">Reference proteome</keyword>
<dbReference type="RefSeq" id="WP_345490514.1">
    <property type="nucleotide sequence ID" value="NZ_BAAAWU010000001.1"/>
</dbReference>
<dbReference type="Pfam" id="PF00652">
    <property type="entry name" value="Ricin_B_lectin"/>
    <property type="match status" value="1"/>
</dbReference>
<organism evidence="3 4">
    <name type="scientific">Streptomyces roseoviridis</name>
    <dbReference type="NCBI Taxonomy" id="67361"/>
    <lineage>
        <taxon>Bacteria</taxon>
        <taxon>Bacillati</taxon>
        <taxon>Actinomycetota</taxon>
        <taxon>Actinomycetes</taxon>
        <taxon>Kitasatosporales</taxon>
        <taxon>Streptomycetaceae</taxon>
        <taxon>Streptomyces</taxon>
    </lineage>
</organism>
<comment type="caution">
    <text evidence="3">The sequence shown here is derived from an EMBL/GenBank/DDBJ whole genome shotgun (WGS) entry which is preliminary data.</text>
</comment>
<feature type="domain" description="Ricin B lectin" evidence="2">
    <location>
        <begin position="34"/>
        <end position="155"/>
    </location>
</feature>
<dbReference type="Gene3D" id="2.80.10.50">
    <property type="match status" value="2"/>
</dbReference>
<dbReference type="EMBL" id="JBHMCT010000012">
    <property type="protein sequence ID" value="MFB9556189.1"/>
    <property type="molecule type" value="Genomic_DNA"/>
</dbReference>
<dbReference type="PROSITE" id="PS50231">
    <property type="entry name" value="RICIN_B_LECTIN"/>
    <property type="match status" value="1"/>
</dbReference>
<reference evidence="3 4" key="1">
    <citation type="submission" date="2024-09" db="EMBL/GenBank/DDBJ databases">
        <authorList>
            <person name="Sun Q."/>
            <person name="Mori K."/>
        </authorList>
    </citation>
    <scope>NUCLEOTIDE SEQUENCE [LARGE SCALE GENOMIC DNA]</scope>
    <source>
        <strain evidence="3 4">JCM 4414</strain>
    </source>
</reference>
<protein>
    <submittedName>
        <fullName evidence="3">Ricin-type beta-trefoil lectin domain protein</fullName>
    </submittedName>
</protein>
<proteinExistence type="predicted"/>
<dbReference type="InterPro" id="IPR000772">
    <property type="entry name" value="Ricin_B_lectin"/>
</dbReference>
<dbReference type="SMART" id="SM00458">
    <property type="entry name" value="RICIN"/>
    <property type="match status" value="1"/>
</dbReference>
<evidence type="ECO:0000313" key="3">
    <source>
        <dbReference type="EMBL" id="MFB9556189.1"/>
    </source>
</evidence>
<keyword evidence="1" id="KW-0732">Signal</keyword>
<feature type="chain" id="PRO_5045179476" evidence="1">
    <location>
        <begin position="27"/>
        <end position="155"/>
    </location>
</feature>
<dbReference type="Proteomes" id="UP001589716">
    <property type="component" value="Unassembled WGS sequence"/>
</dbReference>
<dbReference type="SUPFAM" id="SSF50370">
    <property type="entry name" value="Ricin B-like lectins"/>
    <property type="match status" value="1"/>
</dbReference>
<evidence type="ECO:0000313" key="4">
    <source>
        <dbReference type="Proteomes" id="UP001589716"/>
    </source>
</evidence>
<evidence type="ECO:0000259" key="2">
    <source>
        <dbReference type="SMART" id="SM00458"/>
    </source>
</evidence>
<feature type="signal peptide" evidence="1">
    <location>
        <begin position="1"/>
        <end position="26"/>
    </location>
</feature>
<dbReference type="InterPro" id="IPR035992">
    <property type="entry name" value="Ricin_B-like_lectins"/>
</dbReference>